<reference evidence="2 3" key="1">
    <citation type="submission" date="2023-04" db="EMBL/GenBank/DDBJ databases">
        <title>Australian commercial rhizobial inoculants.</title>
        <authorList>
            <person name="Kohlmeier M.G."/>
            <person name="O'Hara G.W."/>
            <person name="Colombi E."/>
            <person name="Ramsay J.P."/>
            <person name="Terpolilli J."/>
        </authorList>
    </citation>
    <scope>NUCLEOTIDE SEQUENCE [LARGE SCALE GENOMIC DNA]</scope>
    <source>
        <strain evidence="2 3">CB627</strain>
    </source>
</reference>
<name>A0ABY8JA48_9BRAD</name>
<proteinExistence type="predicted"/>
<keyword evidence="3" id="KW-1185">Reference proteome</keyword>
<evidence type="ECO:0000313" key="3">
    <source>
        <dbReference type="Proteomes" id="UP001221546"/>
    </source>
</evidence>
<gene>
    <name evidence="2" type="ORF">QA636_33025</name>
</gene>
<accession>A0ABY8JA48</accession>
<dbReference type="Proteomes" id="UP001221546">
    <property type="component" value="Chromosome"/>
</dbReference>
<dbReference type="EMBL" id="CP121646">
    <property type="protein sequence ID" value="WFU62282.1"/>
    <property type="molecule type" value="Genomic_DNA"/>
</dbReference>
<evidence type="ECO:0000256" key="1">
    <source>
        <dbReference type="SAM" id="Coils"/>
    </source>
</evidence>
<evidence type="ECO:0000313" key="2">
    <source>
        <dbReference type="EMBL" id="WFU62282.1"/>
    </source>
</evidence>
<organism evidence="2 3">
    <name type="scientific">Bradyrhizobium brasilense</name>
    <dbReference type="NCBI Taxonomy" id="1419277"/>
    <lineage>
        <taxon>Bacteria</taxon>
        <taxon>Pseudomonadati</taxon>
        <taxon>Pseudomonadota</taxon>
        <taxon>Alphaproteobacteria</taxon>
        <taxon>Hyphomicrobiales</taxon>
        <taxon>Nitrobacteraceae</taxon>
        <taxon>Bradyrhizobium</taxon>
    </lineage>
</organism>
<feature type="coiled-coil region" evidence="1">
    <location>
        <begin position="24"/>
        <end position="79"/>
    </location>
</feature>
<sequence length="107" mass="12356">MNMHPRFETARESTVRELTISKILADLVRTLQLIEAEIAAEEERARIFDRSNVRYPILAKSLNDRRDNLRVTIAALEQRLTERDSASHSVADKDETQRHIVGVFRAL</sequence>
<keyword evidence="1" id="KW-0175">Coiled coil</keyword>
<protein>
    <submittedName>
        <fullName evidence="2">Uncharacterized protein</fullName>
    </submittedName>
</protein>
<dbReference type="RefSeq" id="WP_310881393.1">
    <property type="nucleotide sequence ID" value="NZ_CP121646.1"/>
</dbReference>